<dbReference type="OrthoDB" id="2756573at2759"/>
<gene>
    <name evidence="2" type="ORF">PsYK624_065820</name>
</gene>
<evidence type="ECO:0000313" key="3">
    <source>
        <dbReference type="Proteomes" id="UP000703269"/>
    </source>
</evidence>
<keyword evidence="3" id="KW-1185">Reference proteome</keyword>
<proteinExistence type="predicted"/>
<reference evidence="2 3" key="1">
    <citation type="submission" date="2021-08" db="EMBL/GenBank/DDBJ databases">
        <title>Draft Genome Sequence of Phanerochaete sordida strain YK-624.</title>
        <authorList>
            <person name="Mori T."/>
            <person name="Dohra H."/>
            <person name="Suzuki T."/>
            <person name="Kawagishi H."/>
            <person name="Hirai H."/>
        </authorList>
    </citation>
    <scope>NUCLEOTIDE SEQUENCE [LARGE SCALE GENOMIC DNA]</scope>
    <source>
        <strain evidence="2 3">YK-624</strain>
    </source>
</reference>
<dbReference type="Proteomes" id="UP000703269">
    <property type="component" value="Unassembled WGS sequence"/>
</dbReference>
<organism evidence="2 3">
    <name type="scientific">Phanerochaete sordida</name>
    <dbReference type="NCBI Taxonomy" id="48140"/>
    <lineage>
        <taxon>Eukaryota</taxon>
        <taxon>Fungi</taxon>
        <taxon>Dikarya</taxon>
        <taxon>Basidiomycota</taxon>
        <taxon>Agaricomycotina</taxon>
        <taxon>Agaricomycetes</taxon>
        <taxon>Polyporales</taxon>
        <taxon>Phanerochaetaceae</taxon>
        <taxon>Phanerochaete</taxon>
    </lineage>
</organism>
<protein>
    <submittedName>
        <fullName evidence="2">Uncharacterized protein</fullName>
    </submittedName>
</protein>
<dbReference type="EMBL" id="BPQB01000016">
    <property type="protein sequence ID" value="GJE90447.1"/>
    <property type="molecule type" value="Genomic_DNA"/>
</dbReference>
<evidence type="ECO:0000313" key="2">
    <source>
        <dbReference type="EMBL" id="GJE90447.1"/>
    </source>
</evidence>
<sequence>MDALVLALTWRKTFAQWRAARALAMQLSVSTCLLRDGTWYFCGLLALSVAEMLTFNTAFVNTFNAPPSPPPSQAPSPLASFAQIMPCVLVNHFVLNLRTLGTGGVSSASCTSTLRFRALVSVSGIGDIGAELRVGVQHSEDEQGEVSENEGLSAVLGW</sequence>
<dbReference type="AlphaFoldDB" id="A0A9P3LDZ6"/>
<comment type="caution">
    <text evidence="2">The sequence shown here is derived from an EMBL/GenBank/DDBJ whole genome shotgun (WGS) entry which is preliminary data.</text>
</comment>
<feature type="region of interest" description="Disordered" evidence="1">
    <location>
        <begin position="139"/>
        <end position="158"/>
    </location>
</feature>
<evidence type="ECO:0000256" key="1">
    <source>
        <dbReference type="SAM" id="MobiDB-lite"/>
    </source>
</evidence>
<accession>A0A9P3LDZ6</accession>
<name>A0A9P3LDZ6_9APHY</name>